<dbReference type="AlphaFoldDB" id="A0A0V0QE63"/>
<dbReference type="InParanoid" id="A0A0V0QE63"/>
<gene>
    <name evidence="1" type="ORF">PPERSA_03220</name>
</gene>
<accession>A0A0V0QE63</accession>
<organism evidence="1 2">
    <name type="scientific">Pseudocohnilembus persalinus</name>
    <name type="common">Ciliate</name>
    <dbReference type="NCBI Taxonomy" id="266149"/>
    <lineage>
        <taxon>Eukaryota</taxon>
        <taxon>Sar</taxon>
        <taxon>Alveolata</taxon>
        <taxon>Ciliophora</taxon>
        <taxon>Intramacronucleata</taxon>
        <taxon>Oligohymenophorea</taxon>
        <taxon>Scuticociliatia</taxon>
        <taxon>Philasterida</taxon>
        <taxon>Pseudocohnilembidae</taxon>
        <taxon>Pseudocohnilembus</taxon>
    </lineage>
</organism>
<keyword evidence="2" id="KW-1185">Reference proteome</keyword>
<dbReference type="EMBL" id="LDAU01000189">
    <property type="protein sequence ID" value="KRX00487.1"/>
    <property type="molecule type" value="Genomic_DNA"/>
</dbReference>
<evidence type="ECO:0000313" key="1">
    <source>
        <dbReference type="EMBL" id="KRX00487.1"/>
    </source>
</evidence>
<proteinExistence type="predicted"/>
<protein>
    <submittedName>
        <fullName evidence="1">Uncharacterized protein</fullName>
    </submittedName>
</protein>
<sequence>MVQVLKYKQLYILKESLYEYDLKNDQIDYFDSMIYENNQNHNKNSIRYIDELEIYDINIYNEQYIIQQDLNQQQQNFKECLLFIQENRNQLMKLQIQTKAAKKNQPLFEKMRKEILWECLSIING</sequence>
<name>A0A0V0QE63_PSEPJ</name>
<evidence type="ECO:0000313" key="2">
    <source>
        <dbReference type="Proteomes" id="UP000054937"/>
    </source>
</evidence>
<comment type="caution">
    <text evidence="1">The sequence shown here is derived from an EMBL/GenBank/DDBJ whole genome shotgun (WGS) entry which is preliminary data.</text>
</comment>
<dbReference type="Proteomes" id="UP000054937">
    <property type="component" value="Unassembled WGS sequence"/>
</dbReference>
<reference evidence="1 2" key="1">
    <citation type="journal article" date="2015" name="Sci. Rep.">
        <title>Genome of the facultative scuticociliatosis pathogen Pseudocohnilembus persalinus provides insight into its virulence through horizontal gene transfer.</title>
        <authorList>
            <person name="Xiong J."/>
            <person name="Wang G."/>
            <person name="Cheng J."/>
            <person name="Tian M."/>
            <person name="Pan X."/>
            <person name="Warren A."/>
            <person name="Jiang C."/>
            <person name="Yuan D."/>
            <person name="Miao W."/>
        </authorList>
    </citation>
    <scope>NUCLEOTIDE SEQUENCE [LARGE SCALE GENOMIC DNA]</scope>
    <source>
        <strain evidence="1">36N120E</strain>
    </source>
</reference>